<sequence>MATKGLAKAWLWRVYSSILVLSRGTSYGPSHHTRNDKDLTKKGEKCDGPRKSSLMGAVLRVAGKSSGENRYLAEI</sequence>
<feature type="compositionally biased region" description="Basic and acidic residues" evidence="1">
    <location>
        <begin position="33"/>
        <end position="50"/>
    </location>
</feature>
<gene>
    <name evidence="3" type="ORF">B0H15DRAFT_855066</name>
</gene>
<keyword evidence="2" id="KW-0732">Signal</keyword>
<proteinExistence type="predicted"/>
<dbReference type="EMBL" id="JARJCN010000050">
    <property type="protein sequence ID" value="KAJ7081402.1"/>
    <property type="molecule type" value="Genomic_DNA"/>
</dbReference>
<feature type="non-terminal residue" evidence="3">
    <location>
        <position position="1"/>
    </location>
</feature>
<feature type="region of interest" description="Disordered" evidence="1">
    <location>
        <begin position="27"/>
        <end position="51"/>
    </location>
</feature>
<organism evidence="3 4">
    <name type="scientific">Mycena belliarum</name>
    <dbReference type="NCBI Taxonomy" id="1033014"/>
    <lineage>
        <taxon>Eukaryota</taxon>
        <taxon>Fungi</taxon>
        <taxon>Dikarya</taxon>
        <taxon>Basidiomycota</taxon>
        <taxon>Agaricomycotina</taxon>
        <taxon>Agaricomycetes</taxon>
        <taxon>Agaricomycetidae</taxon>
        <taxon>Agaricales</taxon>
        <taxon>Marasmiineae</taxon>
        <taxon>Mycenaceae</taxon>
        <taxon>Mycena</taxon>
    </lineage>
</organism>
<dbReference type="AlphaFoldDB" id="A0AAD6TXY9"/>
<protein>
    <submittedName>
        <fullName evidence="3">Uncharacterized protein</fullName>
    </submittedName>
</protein>
<feature type="chain" id="PRO_5042069560" evidence="2">
    <location>
        <begin position="18"/>
        <end position="75"/>
    </location>
</feature>
<evidence type="ECO:0000313" key="4">
    <source>
        <dbReference type="Proteomes" id="UP001222325"/>
    </source>
</evidence>
<reference evidence="3" key="1">
    <citation type="submission" date="2023-03" db="EMBL/GenBank/DDBJ databases">
        <title>Massive genome expansion in bonnet fungi (Mycena s.s.) driven by repeated elements and novel gene families across ecological guilds.</title>
        <authorList>
            <consortium name="Lawrence Berkeley National Laboratory"/>
            <person name="Harder C.B."/>
            <person name="Miyauchi S."/>
            <person name="Viragh M."/>
            <person name="Kuo A."/>
            <person name="Thoen E."/>
            <person name="Andreopoulos B."/>
            <person name="Lu D."/>
            <person name="Skrede I."/>
            <person name="Drula E."/>
            <person name="Henrissat B."/>
            <person name="Morin E."/>
            <person name="Kohler A."/>
            <person name="Barry K."/>
            <person name="LaButti K."/>
            <person name="Morin E."/>
            <person name="Salamov A."/>
            <person name="Lipzen A."/>
            <person name="Mereny Z."/>
            <person name="Hegedus B."/>
            <person name="Baldrian P."/>
            <person name="Stursova M."/>
            <person name="Weitz H."/>
            <person name="Taylor A."/>
            <person name="Grigoriev I.V."/>
            <person name="Nagy L.G."/>
            <person name="Martin F."/>
            <person name="Kauserud H."/>
        </authorList>
    </citation>
    <scope>NUCLEOTIDE SEQUENCE</scope>
    <source>
        <strain evidence="3">CBHHK173m</strain>
    </source>
</reference>
<comment type="caution">
    <text evidence="3">The sequence shown here is derived from an EMBL/GenBank/DDBJ whole genome shotgun (WGS) entry which is preliminary data.</text>
</comment>
<dbReference type="Proteomes" id="UP001222325">
    <property type="component" value="Unassembled WGS sequence"/>
</dbReference>
<accession>A0AAD6TXY9</accession>
<evidence type="ECO:0000313" key="3">
    <source>
        <dbReference type="EMBL" id="KAJ7081402.1"/>
    </source>
</evidence>
<keyword evidence="4" id="KW-1185">Reference proteome</keyword>
<evidence type="ECO:0000256" key="1">
    <source>
        <dbReference type="SAM" id="MobiDB-lite"/>
    </source>
</evidence>
<feature type="signal peptide" evidence="2">
    <location>
        <begin position="1"/>
        <end position="17"/>
    </location>
</feature>
<name>A0AAD6TXY9_9AGAR</name>
<evidence type="ECO:0000256" key="2">
    <source>
        <dbReference type="SAM" id="SignalP"/>
    </source>
</evidence>